<dbReference type="InterPro" id="IPR036390">
    <property type="entry name" value="WH_DNA-bd_sf"/>
</dbReference>
<dbReference type="PANTHER" id="PTHR33169:SF13">
    <property type="entry name" value="PADR-FAMILY TRANSCRIPTIONAL REGULATOR"/>
    <property type="match status" value="1"/>
</dbReference>
<evidence type="ECO:0000313" key="2">
    <source>
        <dbReference type="EMBL" id="MBL4932146.1"/>
    </source>
</evidence>
<dbReference type="Gene3D" id="1.10.10.10">
    <property type="entry name" value="Winged helix-like DNA-binding domain superfamily/Winged helix DNA-binding domain"/>
    <property type="match status" value="1"/>
</dbReference>
<dbReference type="InterPro" id="IPR005149">
    <property type="entry name" value="Tscrpt_reg_PadR_N"/>
</dbReference>
<sequence length="106" mass="12081">MPESSERGALTEAVYYILLSVKKPLHGYGIMQLVKEMSNNRVNLGPGTLYGAINTMLSKSWIKILENNVDSRKKEYIITDLGKEVVRNEIERLEELILNGRRIMEG</sequence>
<name>A0A937FIE5_9CLOT</name>
<dbReference type="Pfam" id="PF03551">
    <property type="entry name" value="PadR"/>
    <property type="match status" value="1"/>
</dbReference>
<dbReference type="Proteomes" id="UP000623681">
    <property type="component" value="Unassembled WGS sequence"/>
</dbReference>
<dbReference type="InterPro" id="IPR036388">
    <property type="entry name" value="WH-like_DNA-bd_sf"/>
</dbReference>
<proteinExistence type="predicted"/>
<organism evidence="2 3">
    <name type="scientific">Clostridium paridis</name>
    <dbReference type="NCBI Taxonomy" id="2803863"/>
    <lineage>
        <taxon>Bacteria</taxon>
        <taxon>Bacillati</taxon>
        <taxon>Bacillota</taxon>
        <taxon>Clostridia</taxon>
        <taxon>Eubacteriales</taxon>
        <taxon>Clostridiaceae</taxon>
        <taxon>Clostridium</taxon>
    </lineage>
</organism>
<accession>A0A937FIE5</accession>
<keyword evidence="3" id="KW-1185">Reference proteome</keyword>
<dbReference type="SUPFAM" id="SSF46785">
    <property type="entry name" value="Winged helix' DNA-binding domain"/>
    <property type="match status" value="1"/>
</dbReference>
<dbReference type="RefSeq" id="WP_202767518.1">
    <property type="nucleotide sequence ID" value="NZ_JAESWA010000022.1"/>
</dbReference>
<dbReference type="AlphaFoldDB" id="A0A937FIE5"/>
<gene>
    <name evidence="2" type="ORF">JK634_10045</name>
</gene>
<evidence type="ECO:0000259" key="1">
    <source>
        <dbReference type="Pfam" id="PF03551"/>
    </source>
</evidence>
<feature type="domain" description="Transcription regulator PadR N-terminal" evidence="1">
    <location>
        <begin position="21"/>
        <end position="87"/>
    </location>
</feature>
<evidence type="ECO:0000313" key="3">
    <source>
        <dbReference type="Proteomes" id="UP000623681"/>
    </source>
</evidence>
<dbReference type="EMBL" id="JAESWA010000022">
    <property type="protein sequence ID" value="MBL4932146.1"/>
    <property type="molecule type" value="Genomic_DNA"/>
</dbReference>
<dbReference type="PANTHER" id="PTHR33169">
    <property type="entry name" value="PADR-FAMILY TRANSCRIPTIONAL REGULATOR"/>
    <property type="match status" value="1"/>
</dbReference>
<reference evidence="2" key="1">
    <citation type="submission" date="2021-01" db="EMBL/GenBank/DDBJ databases">
        <title>Genome public.</title>
        <authorList>
            <person name="Liu C."/>
            <person name="Sun Q."/>
        </authorList>
    </citation>
    <scope>NUCLEOTIDE SEQUENCE</scope>
    <source>
        <strain evidence="2">YIM B02565</strain>
    </source>
</reference>
<dbReference type="InterPro" id="IPR052509">
    <property type="entry name" value="Metal_resp_DNA-bind_regulator"/>
</dbReference>
<protein>
    <submittedName>
        <fullName evidence="2">PadR family transcriptional regulator</fullName>
    </submittedName>
</protein>
<comment type="caution">
    <text evidence="2">The sequence shown here is derived from an EMBL/GenBank/DDBJ whole genome shotgun (WGS) entry which is preliminary data.</text>
</comment>